<reference evidence="1 2" key="1">
    <citation type="submission" date="2013-10" db="EMBL/GenBank/DDBJ databases">
        <title>Draft genomes and the virulence plasmids of Sd1617 vaccine constructs: WRSd3 and WRSd5.</title>
        <authorList>
            <person name="Aksomboon Vongsawan A."/>
            <person name="Venkatesan M.M."/>
            <person name="Vaisvil B."/>
            <person name="Emel G."/>
            <person name="Kepatral V."/>
            <person name="Sethabutr O."/>
            <person name="Serichantalergs O."/>
            <person name="Mason C."/>
        </authorList>
    </citation>
    <scope>NUCLEOTIDE SEQUENCE [LARGE SCALE GENOMIC DNA]</scope>
    <source>
        <strain evidence="1 2">WRSd3</strain>
    </source>
</reference>
<organism evidence="1 2">
    <name type="scientific">Shigella dysenteriae WRSd3</name>
    <dbReference type="NCBI Taxonomy" id="1401327"/>
    <lineage>
        <taxon>Bacteria</taxon>
        <taxon>Pseudomonadati</taxon>
        <taxon>Pseudomonadota</taxon>
        <taxon>Gammaproteobacteria</taxon>
        <taxon>Enterobacterales</taxon>
        <taxon>Enterobacteriaceae</taxon>
        <taxon>Shigella</taxon>
    </lineage>
</organism>
<evidence type="ECO:0000313" key="1">
    <source>
        <dbReference type="EMBL" id="ESU81474.1"/>
    </source>
</evidence>
<dbReference type="EMBL" id="AXUT01000055">
    <property type="protein sequence ID" value="ESU81474.1"/>
    <property type="molecule type" value="Genomic_DNA"/>
</dbReference>
<gene>
    <name evidence="1" type="ORF">WRSd3_00708</name>
</gene>
<sequence length="112" mass="13046">MQLMLFNLFPPALKLNTGLAILSPGAFEVHSDGIDEDNELFHYTIKKAYTPYNILTYKTEEVVNQRNIKVKNMTLDEINNTYCNNDYYNQAIREEPIDLLDRSFSSSSWPFE</sequence>
<accession>A0A090NM32</accession>
<comment type="caution">
    <text evidence="1">The sequence shown here is derived from an EMBL/GenBank/DDBJ whole genome shotgun (WGS) entry which is preliminary data.</text>
</comment>
<evidence type="ECO:0000313" key="2">
    <source>
        <dbReference type="Proteomes" id="UP000017944"/>
    </source>
</evidence>
<proteinExistence type="predicted"/>
<name>A0A090NM32_SHIDY</name>
<dbReference type="AlphaFoldDB" id="A0A090NM32"/>
<protein>
    <submittedName>
        <fullName evidence="1">Uncharacterized protein</fullName>
    </submittedName>
</protein>
<dbReference type="Proteomes" id="UP000017944">
    <property type="component" value="Unassembled WGS sequence"/>
</dbReference>